<gene>
    <name evidence="2" type="ORF">N7Z68_09810</name>
</gene>
<feature type="compositionally biased region" description="Acidic residues" evidence="1">
    <location>
        <begin position="45"/>
        <end position="57"/>
    </location>
</feature>
<organism evidence="2 3">
    <name type="scientific">Alkalihalobacterium chitinilyticum</name>
    <dbReference type="NCBI Taxonomy" id="2980103"/>
    <lineage>
        <taxon>Bacteria</taxon>
        <taxon>Bacillati</taxon>
        <taxon>Bacillota</taxon>
        <taxon>Bacilli</taxon>
        <taxon>Bacillales</taxon>
        <taxon>Bacillaceae</taxon>
        <taxon>Alkalihalobacterium</taxon>
    </lineage>
</organism>
<evidence type="ECO:0000256" key="1">
    <source>
        <dbReference type="SAM" id="MobiDB-lite"/>
    </source>
</evidence>
<protein>
    <submittedName>
        <fullName evidence="2">Uncharacterized protein</fullName>
    </submittedName>
</protein>
<evidence type="ECO:0000313" key="2">
    <source>
        <dbReference type="EMBL" id="MDE5413683.1"/>
    </source>
</evidence>
<reference evidence="2" key="1">
    <citation type="submission" date="2024-05" db="EMBL/GenBank/DDBJ databases">
        <title>Alkalihalobacillus sp. strain MEB203 novel alkaliphilic bacterium from Lonar Lake, India.</title>
        <authorList>
            <person name="Joshi A."/>
            <person name="Thite S."/>
            <person name="Mengade P."/>
        </authorList>
    </citation>
    <scope>NUCLEOTIDE SEQUENCE</scope>
    <source>
        <strain evidence="2">MEB 203</strain>
    </source>
</reference>
<dbReference type="EMBL" id="JAOTPO010000005">
    <property type="protein sequence ID" value="MDE5413683.1"/>
    <property type="molecule type" value="Genomic_DNA"/>
</dbReference>
<dbReference type="RefSeq" id="WP_275118298.1">
    <property type="nucleotide sequence ID" value="NZ_JAOTPO010000005.1"/>
</dbReference>
<comment type="caution">
    <text evidence="2">The sequence shown here is derived from an EMBL/GenBank/DDBJ whole genome shotgun (WGS) entry which is preliminary data.</text>
</comment>
<accession>A0ABT5VGV5</accession>
<keyword evidence="3" id="KW-1185">Reference proteome</keyword>
<name>A0ABT5VGV5_9BACI</name>
<proteinExistence type="predicted"/>
<dbReference type="Proteomes" id="UP001148125">
    <property type="component" value="Unassembled WGS sequence"/>
</dbReference>
<sequence length="72" mass="8183">MQINIRNIRINSMSTIGSLNIGKQIFSDNRASTFKLPKPYYEEVEPNNEEEEEEENNPIEIVGLPPINIPPG</sequence>
<feature type="region of interest" description="Disordered" evidence="1">
    <location>
        <begin position="45"/>
        <end position="72"/>
    </location>
</feature>
<evidence type="ECO:0000313" key="3">
    <source>
        <dbReference type="Proteomes" id="UP001148125"/>
    </source>
</evidence>